<comment type="caution">
    <text evidence="1">The sequence shown here is derived from an EMBL/GenBank/DDBJ whole genome shotgun (WGS) entry which is preliminary data.</text>
</comment>
<evidence type="ECO:0000313" key="1">
    <source>
        <dbReference type="EMBL" id="PSL41752.1"/>
    </source>
</evidence>
<organism evidence="1 2">
    <name type="scientific">Salsuginibacillus halophilus</name>
    <dbReference type="NCBI Taxonomy" id="517424"/>
    <lineage>
        <taxon>Bacteria</taxon>
        <taxon>Bacillati</taxon>
        <taxon>Bacillota</taxon>
        <taxon>Bacilli</taxon>
        <taxon>Bacillales</taxon>
        <taxon>Bacillaceae</taxon>
        <taxon>Salsuginibacillus</taxon>
    </lineage>
</organism>
<evidence type="ECO:0000313" key="2">
    <source>
        <dbReference type="Proteomes" id="UP000242310"/>
    </source>
</evidence>
<dbReference type="Proteomes" id="UP000242310">
    <property type="component" value="Unassembled WGS sequence"/>
</dbReference>
<reference evidence="1 2" key="1">
    <citation type="submission" date="2018-03" db="EMBL/GenBank/DDBJ databases">
        <title>Genomic Encyclopedia of Type Strains, Phase III (KMG-III): the genomes of soil and plant-associated and newly described type strains.</title>
        <authorList>
            <person name="Whitman W."/>
        </authorList>
    </citation>
    <scope>NUCLEOTIDE SEQUENCE [LARGE SCALE GENOMIC DNA]</scope>
    <source>
        <strain evidence="1 2">CGMCC 1.07653</strain>
    </source>
</reference>
<proteinExistence type="predicted"/>
<dbReference type="EMBL" id="PYAV01000018">
    <property type="protein sequence ID" value="PSL41752.1"/>
    <property type="molecule type" value="Genomic_DNA"/>
</dbReference>
<keyword evidence="2" id="KW-1185">Reference proteome</keyword>
<accession>A0A2P8H698</accession>
<sequence>MKVLYDDYDGIRKPFRALLEASFDEPTKWYSLSSAEKVDTDLVDENLTSVTITSSHLIRNKDHNQLGVDVASVESFCRYIGIGDELYEVDYFLVMLEDIEEVMQLNLRTIL</sequence>
<dbReference type="RefSeq" id="WP_106589923.1">
    <property type="nucleotide sequence ID" value="NZ_PYAV01000018.1"/>
</dbReference>
<name>A0A2P8H698_9BACI</name>
<dbReference type="AlphaFoldDB" id="A0A2P8H698"/>
<gene>
    <name evidence="1" type="ORF">B0H94_11865</name>
</gene>
<protein>
    <submittedName>
        <fullName evidence="1">Uncharacterized protein</fullName>
    </submittedName>
</protein>